<evidence type="ECO:0000256" key="4">
    <source>
        <dbReference type="ARBA" id="ARBA00023136"/>
    </source>
</evidence>
<keyword evidence="8" id="KW-1185">Reference proteome</keyword>
<dbReference type="SUPFAM" id="SSF74653">
    <property type="entry name" value="TolA/TonB C-terminal domain"/>
    <property type="match status" value="1"/>
</dbReference>
<comment type="caution">
    <text evidence="7">The sequence shown here is derived from an EMBL/GenBank/DDBJ whole genome shotgun (WGS) entry which is preliminary data.</text>
</comment>
<evidence type="ECO:0000313" key="8">
    <source>
        <dbReference type="Proteomes" id="UP000586305"/>
    </source>
</evidence>
<feature type="chain" id="PRO_5032835110" evidence="5">
    <location>
        <begin position="24"/>
        <end position="152"/>
    </location>
</feature>
<sequence>MRKTITISILLSLSLVACTTNHTKNTPSKGPVKFIDLTSDTSQTLIDDYWVVTKKQEPLYPVDAAKRGVSGCVDLEVGISNEGKMIVYKVKKSYPQGIFDDYAAAALLKWRWKAADANVDKLPVLTLMHMGFKVIGSKNKQQAQEECGKFHV</sequence>
<dbReference type="Pfam" id="PF03544">
    <property type="entry name" value="TonB_C"/>
    <property type="match status" value="1"/>
</dbReference>
<dbReference type="Gene3D" id="3.30.1150.10">
    <property type="match status" value="1"/>
</dbReference>
<proteinExistence type="predicted"/>
<dbReference type="InterPro" id="IPR037682">
    <property type="entry name" value="TonB_C"/>
</dbReference>
<feature type="domain" description="TonB C-terminal" evidence="6">
    <location>
        <begin position="45"/>
        <end position="141"/>
    </location>
</feature>
<dbReference type="NCBIfam" id="TIGR01352">
    <property type="entry name" value="tonB_Cterm"/>
    <property type="match status" value="1"/>
</dbReference>
<evidence type="ECO:0000256" key="2">
    <source>
        <dbReference type="ARBA" id="ARBA00022692"/>
    </source>
</evidence>
<evidence type="ECO:0000256" key="3">
    <source>
        <dbReference type="ARBA" id="ARBA00022989"/>
    </source>
</evidence>
<name>A0A849V9C0_9GAMM</name>
<evidence type="ECO:0000259" key="6">
    <source>
        <dbReference type="PROSITE" id="PS52015"/>
    </source>
</evidence>
<protein>
    <submittedName>
        <fullName evidence="7">Energy transducer TonB</fullName>
    </submittedName>
</protein>
<reference evidence="7 8" key="1">
    <citation type="submission" date="2020-04" db="EMBL/GenBank/DDBJ databases">
        <title>Pseudoalteromonas caenipelagi sp. nov., isolated from a tidal flat.</title>
        <authorList>
            <person name="Park S."/>
            <person name="Yoon J.-H."/>
        </authorList>
    </citation>
    <scope>NUCLEOTIDE SEQUENCE [LARGE SCALE GENOMIC DNA]</scope>
    <source>
        <strain evidence="7 8">JBTF-M23</strain>
    </source>
</reference>
<dbReference type="PROSITE" id="PS51257">
    <property type="entry name" value="PROKAR_LIPOPROTEIN"/>
    <property type="match status" value="1"/>
</dbReference>
<keyword evidence="3" id="KW-1133">Transmembrane helix</keyword>
<evidence type="ECO:0000256" key="5">
    <source>
        <dbReference type="SAM" id="SignalP"/>
    </source>
</evidence>
<dbReference type="Proteomes" id="UP000586305">
    <property type="component" value="Unassembled WGS sequence"/>
</dbReference>
<dbReference type="PROSITE" id="PS52015">
    <property type="entry name" value="TONB_CTD"/>
    <property type="match status" value="1"/>
</dbReference>
<dbReference type="GO" id="GO:0055085">
    <property type="term" value="P:transmembrane transport"/>
    <property type="evidence" value="ECO:0007669"/>
    <property type="project" value="InterPro"/>
</dbReference>
<dbReference type="GO" id="GO:0016020">
    <property type="term" value="C:membrane"/>
    <property type="evidence" value="ECO:0007669"/>
    <property type="project" value="UniProtKB-SubCell"/>
</dbReference>
<dbReference type="EMBL" id="JABBPG010000001">
    <property type="protein sequence ID" value="NOU49233.1"/>
    <property type="molecule type" value="Genomic_DNA"/>
</dbReference>
<evidence type="ECO:0000256" key="1">
    <source>
        <dbReference type="ARBA" id="ARBA00004167"/>
    </source>
</evidence>
<dbReference type="InterPro" id="IPR006260">
    <property type="entry name" value="TonB/TolA_C"/>
</dbReference>
<accession>A0A849V9C0</accession>
<keyword evidence="2" id="KW-0812">Transmembrane</keyword>
<dbReference type="RefSeq" id="WP_171624323.1">
    <property type="nucleotide sequence ID" value="NZ_JABBPG010000001.1"/>
</dbReference>
<keyword evidence="4" id="KW-0472">Membrane</keyword>
<comment type="subcellular location">
    <subcellularLocation>
        <location evidence="1">Membrane</location>
        <topology evidence="1">Single-pass membrane protein</topology>
    </subcellularLocation>
</comment>
<feature type="signal peptide" evidence="5">
    <location>
        <begin position="1"/>
        <end position="23"/>
    </location>
</feature>
<evidence type="ECO:0000313" key="7">
    <source>
        <dbReference type="EMBL" id="NOU49233.1"/>
    </source>
</evidence>
<dbReference type="AlphaFoldDB" id="A0A849V9C0"/>
<gene>
    <name evidence="7" type="ORF">HG263_01525</name>
</gene>
<organism evidence="7 8">
    <name type="scientific">Pseudoalteromonas caenipelagi</name>
    <dbReference type="NCBI Taxonomy" id="2726988"/>
    <lineage>
        <taxon>Bacteria</taxon>
        <taxon>Pseudomonadati</taxon>
        <taxon>Pseudomonadota</taxon>
        <taxon>Gammaproteobacteria</taxon>
        <taxon>Alteromonadales</taxon>
        <taxon>Pseudoalteromonadaceae</taxon>
        <taxon>Pseudoalteromonas</taxon>
    </lineage>
</organism>
<keyword evidence="5" id="KW-0732">Signal</keyword>